<dbReference type="EC" id="2.7.11.12" evidence="2 10"/>
<feature type="domain" description="Cyclic nucleotide-binding" evidence="13">
    <location>
        <begin position="255"/>
        <end position="377"/>
    </location>
</feature>
<dbReference type="PANTHER" id="PTHR24353">
    <property type="entry name" value="CYCLIC NUCLEOTIDE-DEPENDENT PROTEIN KINASE"/>
    <property type="match status" value="1"/>
</dbReference>
<dbReference type="Pfam" id="PF00027">
    <property type="entry name" value="cNMP_binding"/>
    <property type="match status" value="2"/>
</dbReference>
<evidence type="ECO:0000259" key="12">
    <source>
        <dbReference type="PROSITE" id="PS50011"/>
    </source>
</evidence>
<reference evidence="15 16" key="1">
    <citation type="submission" date="2024-02" db="EMBL/GenBank/DDBJ databases">
        <authorList>
            <person name="Daric V."/>
            <person name="Darras S."/>
        </authorList>
    </citation>
    <scope>NUCLEOTIDE SEQUENCE [LARGE SCALE GENOMIC DNA]</scope>
</reference>
<keyword evidence="7 10" id="KW-0067">ATP-binding</keyword>
<evidence type="ECO:0000256" key="3">
    <source>
        <dbReference type="ARBA" id="ARBA00022527"/>
    </source>
</evidence>
<dbReference type="InterPro" id="IPR014710">
    <property type="entry name" value="RmlC-like_jellyroll"/>
</dbReference>
<dbReference type="InterPro" id="IPR002374">
    <property type="entry name" value="cGMP_dep_kinase"/>
</dbReference>
<keyword evidence="5 10" id="KW-0547">Nucleotide-binding</keyword>
<evidence type="ECO:0000259" key="13">
    <source>
        <dbReference type="PROSITE" id="PS50042"/>
    </source>
</evidence>
<dbReference type="PROSITE" id="PS50042">
    <property type="entry name" value="CNMP_BINDING_3"/>
    <property type="match status" value="2"/>
</dbReference>
<dbReference type="SUPFAM" id="SSF51206">
    <property type="entry name" value="cAMP-binding domain-like"/>
    <property type="match status" value="2"/>
</dbReference>
<dbReference type="PIRSF" id="PIRSF000559">
    <property type="entry name" value="cGMP-dep_kinase"/>
    <property type="match status" value="1"/>
</dbReference>
<feature type="domain" description="Protein kinase" evidence="12">
    <location>
        <begin position="421"/>
        <end position="680"/>
    </location>
</feature>
<dbReference type="SUPFAM" id="SSF56112">
    <property type="entry name" value="Protein kinase-like (PK-like)"/>
    <property type="match status" value="1"/>
</dbReference>
<evidence type="ECO:0000256" key="6">
    <source>
        <dbReference type="ARBA" id="ARBA00022777"/>
    </source>
</evidence>
<evidence type="ECO:0000259" key="14">
    <source>
        <dbReference type="PROSITE" id="PS51285"/>
    </source>
</evidence>
<accession>A0ABP0F593</accession>
<dbReference type="InterPro" id="IPR018490">
    <property type="entry name" value="cNMP-bd_dom_sf"/>
</dbReference>
<keyword evidence="3 10" id="KW-0723">Serine/threonine-protein kinase</keyword>
<dbReference type="CDD" id="cd00038">
    <property type="entry name" value="CAP_ED"/>
    <property type="match status" value="2"/>
</dbReference>
<dbReference type="PRINTS" id="PR00103">
    <property type="entry name" value="CAMPKINASE"/>
</dbReference>
<dbReference type="InterPro" id="IPR000961">
    <property type="entry name" value="AGC-kinase_C"/>
</dbReference>
<feature type="coiled-coil region" evidence="11">
    <location>
        <begin position="24"/>
        <end position="79"/>
    </location>
</feature>
<dbReference type="InterPro" id="IPR011009">
    <property type="entry name" value="Kinase-like_dom_sf"/>
</dbReference>
<organism evidence="15 16">
    <name type="scientific">Clavelina lepadiformis</name>
    <name type="common">Light-bulb sea squirt</name>
    <name type="synonym">Ascidia lepadiformis</name>
    <dbReference type="NCBI Taxonomy" id="159417"/>
    <lineage>
        <taxon>Eukaryota</taxon>
        <taxon>Metazoa</taxon>
        <taxon>Chordata</taxon>
        <taxon>Tunicata</taxon>
        <taxon>Ascidiacea</taxon>
        <taxon>Aplousobranchia</taxon>
        <taxon>Clavelinidae</taxon>
        <taxon>Clavelina</taxon>
    </lineage>
</organism>
<feature type="domain" description="AGC-kinase C-terminal" evidence="14">
    <location>
        <begin position="681"/>
        <end position="731"/>
    </location>
</feature>
<evidence type="ECO:0000313" key="15">
    <source>
        <dbReference type="EMBL" id="CAK8674001.1"/>
    </source>
</evidence>
<dbReference type="SMART" id="SM00100">
    <property type="entry name" value="cNMP"/>
    <property type="match status" value="2"/>
</dbReference>
<dbReference type="InterPro" id="IPR035014">
    <property type="entry name" value="STKc_cGK"/>
</dbReference>
<keyword evidence="10" id="KW-0142">cGMP-binding</keyword>
<dbReference type="PANTHER" id="PTHR24353:SF147">
    <property type="entry name" value="CGMP-DEPENDENT SERINE_THREONIN PROTEIN KINASE-RELATED"/>
    <property type="match status" value="1"/>
</dbReference>
<evidence type="ECO:0000256" key="4">
    <source>
        <dbReference type="ARBA" id="ARBA00022679"/>
    </source>
</evidence>
<protein>
    <recommendedName>
        <fullName evidence="2 10">cGMP-dependent protein kinase</fullName>
        <ecNumber evidence="2 10">2.7.11.12</ecNumber>
    </recommendedName>
</protein>
<dbReference type="SMART" id="SM00220">
    <property type="entry name" value="S_TKc"/>
    <property type="match status" value="1"/>
</dbReference>
<dbReference type="Gene3D" id="3.30.200.20">
    <property type="entry name" value="Phosphorylase Kinase, domain 1"/>
    <property type="match status" value="1"/>
</dbReference>
<dbReference type="CDD" id="cd05572">
    <property type="entry name" value="STKc_cGK"/>
    <property type="match status" value="1"/>
</dbReference>
<dbReference type="SMART" id="SM00133">
    <property type="entry name" value="S_TK_X"/>
    <property type="match status" value="1"/>
</dbReference>
<dbReference type="Pfam" id="PF00069">
    <property type="entry name" value="Pkinase"/>
    <property type="match status" value="1"/>
</dbReference>
<dbReference type="PROSITE" id="PS00888">
    <property type="entry name" value="CNMP_BINDING_1"/>
    <property type="match status" value="1"/>
</dbReference>
<evidence type="ECO:0000256" key="5">
    <source>
        <dbReference type="ARBA" id="ARBA00022741"/>
    </source>
</evidence>
<keyword evidence="10" id="KW-0140">cGMP</keyword>
<evidence type="ECO:0000256" key="2">
    <source>
        <dbReference type="ARBA" id="ARBA00012428"/>
    </source>
</evidence>
<keyword evidence="4 10" id="KW-0808">Transferase</keyword>
<dbReference type="EMBL" id="CAWYQH010000002">
    <property type="protein sequence ID" value="CAK8674001.1"/>
    <property type="molecule type" value="Genomic_DNA"/>
</dbReference>
<feature type="domain" description="Cyclic nucleotide-binding" evidence="13">
    <location>
        <begin position="138"/>
        <end position="252"/>
    </location>
</feature>
<comment type="catalytic activity">
    <reaction evidence="9">
        <text>L-seryl-[protein] + ATP = O-phospho-L-seryl-[protein] + ADP + H(+)</text>
        <dbReference type="Rhea" id="RHEA:17989"/>
        <dbReference type="Rhea" id="RHEA-COMP:9863"/>
        <dbReference type="Rhea" id="RHEA-COMP:11604"/>
        <dbReference type="ChEBI" id="CHEBI:15378"/>
        <dbReference type="ChEBI" id="CHEBI:29999"/>
        <dbReference type="ChEBI" id="CHEBI:30616"/>
        <dbReference type="ChEBI" id="CHEBI:83421"/>
        <dbReference type="ChEBI" id="CHEBI:456216"/>
        <dbReference type="EC" id="2.7.11.12"/>
    </reaction>
</comment>
<comment type="catalytic activity">
    <reaction evidence="8 10">
        <text>L-threonyl-[protein] + ATP = O-phospho-L-threonyl-[protein] + ADP + H(+)</text>
        <dbReference type="Rhea" id="RHEA:46608"/>
        <dbReference type="Rhea" id="RHEA-COMP:11060"/>
        <dbReference type="Rhea" id="RHEA-COMP:11605"/>
        <dbReference type="ChEBI" id="CHEBI:15378"/>
        <dbReference type="ChEBI" id="CHEBI:30013"/>
        <dbReference type="ChEBI" id="CHEBI:30616"/>
        <dbReference type="ChEBI" id="CHEBI:61977"/>
        <dbReference type="ChEBI" id="CHEBI:456216"/>
        <dbReference type="EC" id="2.7.11.12"/>
    </reaction>
</comment>
<keyword evidence="11" id="KW-0175">Coiled coil</keyword>
<dbReference type="InterPro" id="IPR000595">
    <property type="entry name" value="cNMP-bd_dom"/>
</dbReference>
<evidence type="ECO:0000256" key="10">
    <source>
        <dbReference type="PIRNR" id="PIRNR000559"/>
    </source>
</evidence>
<evidence type="ECO:0000256" key="7">
    <source>
        <dbReference type="ARBA" id="ARBA00022840"/>
    </source>
</evidence>
<evidence type="ECO:0000313" key="16">
    <source>
        <dbReference type="Proteomes" id="UP001642483"/>
    </source>
</evidence>
<evidence type="ECO:0000256" key="8">
    <source>
        <dbReference type="ARBA" id="ARBA00047298"/>
    </source>
</evidence>
<dbReference type="Gene3D" id="1.10.510.10">
    <property type="entry name" value="Transferase(Phosphotransferase) domain 1"/>
    <property type="match status" value="1"/>
</dbReference>
<evidence type="ECO:0000256" key="11">
    <source>
        <dbReference type="SAM" id="Coils"/>
    </source>
</evidence>
<dbReference type="Gene3D" id="2.60.120.10">
    <property type="entry name" value="Jelly Rolls"/>
    <property type="match status" value="2"/>
</dbReference>
<dbReference type="PROSITE" id="PS50011">
    <property type="entry name" value="PROTEIN_KINASE_DOM"/>
    <property type="match status" value="1"/>
</dbReference>
<dbReference type="Proteomes" id="UP001642483">
    <property type="component" value="Unassembled WGS sequence"/>
</dbReference>
<dbReference type="PROSITE" id="PS00889">
    <property type="entry name" value="CNMP_BINDING_2"/>
    <property type="match status" value="1"/>
</dbReference>
<comment type="similarity">
    <text evidence="1 10">Belongs to the protein kinase superfamily. AGC Ser/Thr protein kinase family. cGMP subfamily.</text>
</comment>
<keyword evidence="6 10" id="KW-0418">Kinase</keyword>
<dbReference type="InterPro" id="IPR018488">
    <property type="entry name" value="cNMP-bd_CS"/>
</dbReference>
<keyword evidence="16" id="KW-1185">Reference proteome</keyword>
<name>A0ABP0F593_CLALP</name>
<evidence type="ECO:0000256" key="1">
    <source>
        <dbReference type="ARBA" id="ARBA00006352"/>
    </source>
</evidence>
<evidence type="ECO:0000256" key="9">
    <source>
        <dbReference type="ARBA" id="ARBA00047462"/>
    </source>
</evidence>
<comment type="caution">
    <text evidence="15">The sequence shown here is derived from an EMBL/GenBank/DDBJ whole genome shotgun (WGS) entry which is preliminary data.</text>
</comment>
<proteinExistence type="inferred from homology"/>
<sequence>MPFIKLKGNKPIAPVQGTYTDGTIKTLEKDISNLKKQLENAEIDHNKTKQSLEDLKNEQRKLEKKLIEKNKKIAQMQEILSSIGQSEKFDAQAPEARKKKRRKAVDGGRVQVVVDAKKTPKSPEQIILFKQAIKSNEILGNLTDEQMNEMIAYMKRSFPPNGVYVKEGTKGDRLYILETGEVEVTKENKFIRTMKSGSVFGELALMYNCKRTATVTAKGATKVWMLERNIFQMVMMNTTRSIRAEIAKALKKVPLLQNMSKGKLLKIIDALEEEKFHERDYIIRQGEDGDTFYIVMEGEVDVTTRDRNGAETYKRTLGKGDYFGEAALLNDSGKRGANVVVKSSVVKCMILEKKPFLSLIGSLAEITYDLPQHLNNNKASTASTTSTRRSADLQQMSKISILDLPTRPSRPSLVSTSLKDLEKIGTLGVGGFGRVDLVKLKTQDHRTFALKRMKKAYIVETKQQDHIISEKIILRDTNNPFIIQLYQTFKDKKFVYMLMEACLGGELWTKLRDDRYFGEKQAKFYTACVVEAIEYLHVHGIVFRDLKPENLLLDKKGYVKLVDFGFAKRLYYGEKTWTFCGTPDYVPPELILNKGHDYAVDYWALGILIFEMLTGNPPFSSSEPMQVYKKALNGIDGIHWPGKIAKHPKNLIRRLCRENPSERLGNLRDGINEIKKHGWFAGFAWTELRNHSLEAPYIPNITSIKDLQNFDHFDSDNEEVEEELSGWDKDF</sequence>
<dbReference type="PROSITE" id="PS51285">
    <property type="entry name" value="AGC_KINASE_CTER"/>
    <property type="match status" value="1"/>
</dbReference>
<dbReference type="InterPro" id="IPR000719">
    <property type="entry name" value="Prot_kinase_dom"/>
</dbReference>
<gene>
    <name evidence="15" type="ORF">CVLEPA_LOCUS3725</name>
</gene>